<dbReference type="InterPro" id="IPR019074">
    <property type="entry name" value="YabQ"/>
</dbReference>
<feature type="transmembrane region" description="Helical" evidence="1">
    <location>
        <begin position="94"/>
        <end position="117"/>
    </location>
</feature>
<sequence length="210" mass="24637">MTLSTQFLTMLAMIGMGSLFGASLDTYNRFLQRHKRKTWIIFINDILFWVYQGLSVFYVLFSVNQGELRFYIFIALLCGFAAYQSLIKRLYLKILDWVISLAVASYRLSVKIVFTLIYRPLRFLTMAIVSLLLLAGKGIWSLLKTILAILLWILRVAGKPFEMLLSYFWKLLPKKIKKTVERLYNRLAGFTDHLKNYTVKLIDRIKKIKK</sequence>
<keyword evidence="3" id="KW-1185">Reference proteome</keyword>
<evidence type="ECO:0000313" key="3">
    <source>
        <dbReference type="Proteomes" id="UP000295689"/>
    </source>
</evidence>
<protein>
    <submittedName>
        <fullName evidence="2">Spore cortex biosynthesis protein YabQ</fullName>
    </submittedName>
</protein>
<dbReference type="Proteomes" id="UP000295689">
    <property type="component" value="Unassembled WGS sequence"/>
</dbReference>
<dbReference type="RefSeq" id="WP_132011492.1">
    <property type="nucleotide sequence ID" value="NZ_JABUHM010000023.1"/>
</dbReference>
<feature type="transmembrane region" description="Helical" evidence="1">
    <location>
        <begin position="68"/>
        <end position="87"/>
    </location>
</feature>
<organism evidence="2 3">
    <name type="scientific">Mesobacillus foraminis</name>
    <dbReference type="NCBI Taxonomy" id="279826"/>
    <lineage>
        <taxon>Bacteria</taxon>
        <taxon>Bacillati</taxon>
        <taxon>Bacillota</taxon>
        <taxon>Bacilli</taxon>
        <taxon>Bacillales</taxon>
        <taxon>Bacillaceae</taxon>
        <taxon>Mesobacillus</taxon>
    </lineage>
</organism>
<feature type="transmembrane region" description="Helical" evidence="1">
    <location>
        <begin position="6"/>
        <end position="27"/>
    </location>
</feature>
<feature type="transmembrane region" description="Helical" evidence="1">
    <location>
        <begin position="39"/>
        <end position="62"/>
    </location>
</feature>
<keyword evidence="1" id="KW-1133">Transmembrane helix</keyword>
<comment type="caution">
    <text evidence="2">The sequence shown here is derived from an EMBL/GenBank/DDBJ whole genome shotgun (WGS) entry which is preliminary data.</text>
</comment>
<reference evidence="2 3" key="1">
    <citation type="journal article" date="2015" name="Stand. Genomic Sci.">
        <title>Genomic Encyclopedia of Bacterial and Archaeal Type Strains, Phase III: the genomes of soil and plant-associated and newly described type strains.</title>
        <authorList>
            <person name="Whitman W.B."/>
            <person name="Woyke T."/>
            <person name="Klenk H.P."/>
            <person name="Zhou Y."/>
            <person name="Lilburn T.G."/>
            <person name="Beck B.J."/>
            <person name="De Vos P."/>
            <person name="Vandamme P."/>
            <person name="Eisen J.A."/>
            <person name="Garrity G."/>
            <person name="Hugenholtz P."/>
            <person name="Kyrpides N.C."/>
        </authorList>
    </citation>
    <scope>NUCLEOTIDE SEQUENCE [LARGE SCALE GENOMIC DNA]</scope>
    <source>
        <strain evidence="2 3">CV53</strain>
    </source>
</reference>
<keyword evidence="1" id="KW-0472">Membrane</keyword>
<dbReference type="AlphaFoldDB" id="A0A4R2AV06"/>
<accession>A0A4R2AV06</accession>
<dbReference type="NCBIfam" id="TIGR02893">
    <property type="entry name" value="spore_yabQ"/>
    <property type="match status" value="1"/>
</dbReference>
<feature type="transmembrane region" description="Helical" evidence="1">
    <location>
        <begin position="123"/>
        <end position="154"/>
    </location>
</feature>
<keyword evidence="1" id="KW-0812">Transmembrane</keyword>
<name>A0A4R2AV06_9BACI</name>
<dbReference type="EMBL" id="SLVV01000023">
    <property type="protein sequence ID" value="TCN17661.1"/>
    <property type="molecule type" value="Genomic_DNA"/>
</dbReference>
<proteinExistence type="predicted"/>
<evidence type="ECO:0000256" key="1">
    <source>
        <dbReference type="SAM" id="Phobius"/>
    </source>
</evidence>
<gene>
    <name evidence="2" type="ORF">EV146_1233</name>
</gene>
<dbReference type="Pfam" id="PF09578">
    <property type="entry name" value="Spore_YabQ"/>
    <property type="match status" value="1"/>
</dbReference>
<evidence type="ECO:0000313" key="2">
    <source>
        <dbReference type="EMBL" id="TCN17661.1"/>
    </source>
</evidence>